<reference evidence="1 2" key="1">
    <citation type="submission" date="2024-09" db="EMBL/GenBank/DDBJ databases">
        <authorList>
            <person name="Sun Q."/>
            <person name="Mori K."/>
        </authorList>
    </citation>
    <scope>NUCLEOTIDE SEQUENCE [LARGE SCALE GENOMIC DNA]</scope>
    <source>
        <strain evidence="1 2">JCM 11411</strain>
    </source>
</reference>
<keyword evidence="2" id="KW-1185">Reference proteome</keyword>
<evidence type="ECO:0000313" key="1">
    <source>
        <dbReference type="EMBL" id="MFB9781442.1"/>
    </source>
</evidence>
<name>A0ABV5XII8_9NOCA</name>
<proteinExistence type="predicted"/>
<evidence type="ECO:0000313" key="2">
    <source>
        <dbReference type="Proteomes" id="UP001589587"/>
    </source>
</evidence>
<comment type="caution">
    <text evidence="1">The sequence shown here is derived from an EMBL/GenBank/DDBJ whole genome shotgun (WGS) entry which is preliminary data.</text>
</comment>
<sequence length="114" mass="12265">MSEIQSQAIPASDELAEVELIDAIRATLEGWPFRKQAAAAAVEVMKSQGWSKPRTVHNAAELDALPELSVVLVGGQLAAQKDIDWYAIAGGDPIYFKPDAWETGIVVLFTPSGE</sequence>
<dbReference type="Proteomes" id="UP001589587">
    <property type="component" value="Unassembled WGS sequence"/>
</dbReference>
<dbReference type="EMBL" id="JBHMAS010000048">
    <property type="protein sequence ID" value="MFB9781442.1"/>
    <property type="molecule type" value="Genomic_DNA"/>
</dbReference>
<dbReference type="RefSeq" id="WP_047269953.1">
    <property type="nucleotide sequence ID" value="NZ_JBHMAS010000048.1"/>
</dbReference>
<gene>
    <name evidence="1" type="ORF">ACFFQ6_17270</name>
</gene>
<accession>A0ABV5XII8</accession>
<organism evidence="1 2">
    <name type="scientific">Rhodococcus baikonurensis</name>
    <dbReference type="NCBI Taxonomy" id="172041"/>
    <lineage>
        <taxon>Bacteria</taxon>
        <taxon>Bacillati</taxon>
        <taxon>Actinomycetota</taxon>
        <taxon>Actinomycetes</taxon>
        <taxon>Mycobacteriales</taxon>
        <taxon>Nocardiaceae</taxon>
        <taxon>Rhodococcus</taxon>
        <taxon>Rhodococcus erythropolis group</taxon>
    </lineage>
</organism>
<protein>
    <submittedName>
        <fullName evidence="1">Uncharacterized protein</fullName>
    </submittedName>
</protein>